<gene>
    <name evidence="3" type="ORF">UCREL1_11218</name>
</gene>
<dbReference type="KEGG" id="ela:UCREL1_11218"/>
<dbReference type="Pfam" id="PF12796">
    <property type="entry name" value="Ank_2"/>
    <property type="match status" value="1"/>
</dbReference>
<dbReference type="OrthoDB" id="426293at2759"/>
<keyword evidence="2" id="KW-0040">ANK repeat</keyword>
<dbReference type="SMART" id="SM00248">
    <property type="entry name" value="ANK"/>
    <property type="match status" value="5"/>
</dbReference>
<dbReference type="EMBL" id="KB707533">
    <property type="protein sequence ID" value="EMR61850.1"/>
    <property type="molecule type" value="Genomic_DNA"/>
</dbReference>
<dbReference type="PANTHER" id="PTHR24189:SF50">
    <property type="entry name" value="ANKYRIN REPEAT AND SOCS BOX PROTEIN 2"/>
    <property type="match status" value="1"/>
</dbReference>
<dbReference type="Gene3D" id="1.25.40.20">
    <property type="entry name" value="Ankyrin repeat-containing domain"/>
    <property type="match status" value="2"/>
</dbReference>
<evidence type="ECO:0000313" key="3">
    <source>
        <dbReference type="EMBL" id="EMR61850.1"/>
    </source>
</evidence>
<reference evidence="4" key="1">
    <citation type="journal article" date="2013" name="Genome Announc.">
        <title>Draft genome sequence of the grapevine dieback fungus Eutypa lata UCR-EL1.</title>
        <authorList>
            <person name="Blanco-Ulate B."/>
            <person name="Rolshausen P.E."/>
            <person name="Cantu D."/>
        </authorList>
    </citation>
    <scope>NUCLEOTIDE SEQUENCE [LARGE SCALE GENOMIC DNA]</scope>
    <source>
        <strain evidence="4">UCR-EL1</strain>
    </source>
</reference>
<protein>
    <submittedName>
        <fullName evidence="3">Putative ankyrin repeat-containing protein</fullName>
    </submittedName>
</protein>
<dbReference type="AlphaFoldDB" id="M7T5D3"/>
<proteinExistence type="predicted"/>
<keyword evidence="1" id="KW-0677">Repeat</keyword>
<keyword evidence="4" id="KW-1185">Reference proteome</keyword>
<name>M7T5D3_EUTLA</name>
<sequence length="392" mass="43319">MTPLYTACSSPKETYQETTDTVILLVNHGADPLARCQDDDSADMTPLAKALMKGMPSICSILVSKLDRRRLDAAEFAELFHKLIATSSGQPAFEFLLNLDTENTIARNPRFLYLLTAHPSHSRNAIHMLLDRGASCTYVAEYKDTAIVYAITNDLGVDIVQRLLNGGANPNFVRLDGVCPLICAHRGKSPRYAYGRLLLQHGADIHKPLDASNQGMPNELLTPLIWAIMDHDIGNRDAVRIMLEYQPFRGRPGAPSSQTVLAAVKAGNVLALNAMIESGIDIRHIRDNADDLLLALLEEIPEKVDNYSRETKPEKIFKNVNDWVDTMDLLIKNGARWAAKDNAGTSAVELVKELVSPEDKSAHETTVAFRLSRRLLLSGDSSFFHIMAAESE</sequence>
<dbReference type="InterPro" id="IPR050745">
    <property type="entry name" value="Multifunctional_regulatory"/>
</dbReference>
<dbReference type="InterPro" id="IPR036770">
    <property type="entry name" value="Ankyrin_rpt-contain_sf"/>
</dbReference>
<dbReference type="InterPro" id="IPR002110">
    <property type="entry name" value="Ankyrin_rpt"/>
</dbReference>
<accession>M7T5D3</accession>
<organism evidence="3 4">
    <name type="scientific">Eutypa lata (strain UCR-EL1)</name>
    <name type="common">Grapevine dieback disease fungus</name>
    <name type="synonym">Eutypa armeniacae</name>
    <dbReference type="NCBI Taxonomy" id="1287681"/>
    <lineage>
        <taxon>Eukaryota</taxon>
        <taxon>Fungi</taxon>
        <taxon>Dikarya</taxon>
        <taxon>Ascomycota</taxon>
        <taxon>Pezizomycotina</taxon>
        <taxon>Sordariomycetes</taxon>
        <taxon>Xylariomycetidae</taxon>
        <taxon>Xylariales</taxon>
        <taxon>Diatrypaceae</taxon>
        <taxon>Eutypa</taxon>
    </lineage>
</organism>
<dbReference type="SUPFAM" id="SSF48403">
    <property type="entry name" value="Ankyrin repeat"/>
    <property type="match status" value="1"/>
</dbReference>
<dbReference type="Proteomes" id="UP000012174">
    <property type="component" value="Unassembled WGS sequence"/>
</dbReference>
<dbReference type="PANTHER" id="PTHR24189">
    <property type="entry name" value="MYOTROPHIN"/>
    <property type="match status" value="1"/>
</dbReference>
<evidence type="ECO:0000313" key="4">
    <source>
        <dbReference type="Proteomes" id="UP000012174"/>
    </source>
</evidence>
<evidence type="ECO:0000256" key="2">
    <source>
        <dbReference type="ARBA" id="ARBA00023043"/>
    </source>
</evidence>
<dbReference type="HOGENOM" id="CLU_704051_0_0_1"/>
<evidence type="ECO:0000256" key="1">
    <source>
        <dbReference type="ARBA" id="ARBA00022737"/>
    </source>
</evidence>